<feature type="region of interest" description="Disordered" evidence="1">
    <location>
        <begin position="14"/>
        <end position="35"/>
    </location>
</feature>
<dbReference type="Proteomes" id="UP001219568">
    <property type="component" value="Unassembled WGS sequence"/>
</dbReference>
<reference evidence="2" key="1">
    <citation type="journal article" date="2023" name="IMA Fungus">
        <title>Comparative genomic study of the Penicillium genus elucidates a diverse pangenome and 15 lateral gene transfer events.</title>
        <authorList>
            <person name="Petersen C."/>
            <person name="Sorensen T."/>
            <person name="Nielsen M.R."/>
            <person name="Sondergaard T.E."/>
            <person name="Sorensen J.L."/>
            <person name="Fitzpatrick D.A."/>
            <person name="Frisvad J.C."/>
            <person name="Nielsen K.L."/>
        </authorList>
    </citation>
    <scope>NUCLEOTIDE SEQUENCE</scope>
    <source>
        <strain evidence="2">IBT 15450</strain>
    </source>
</reference>
<evidence type="ECO:0000313" key="3">
    <source>
        <dbReference type="Proteomes" id="UP001219568"/>
    </source>
</evidence>
<comment type="caution">
    <text evidence="2">The sequence shown here is derived from an EMBL/GenBank/DDBJ whole genome shotgun (WGS) entry which is preliminary data.</text>
</comment>
<sequence>MALSSPIQDVLLVSPRQRDAYPNKRRRTTPSPESLLPKTSVVLCTDTIQPQILFAPEEFNFTVIEPSRPSPHEDSQNLTHGHPHGGSQVLVLPTAREIITSFNLREHPAKFLERENHDILFCAMPNVQRVEFDDRILVYLFTELPPRPWPKMIAGVPCYFTSDPNDRGPLLPIFRRSRSAITISPSIDLRDNEAAVGLIFDLTRDFFVNARISITEIQFWGHLVIIVLESNAGGDEVLRAVPRSIATCQCFYLFESEIGRPTTLLAKRIKEASLGTIDESHYDTLRPGIILSSGLNDKGEEMRTSSGVLLRNQQGIEFITAASHGFTSSGQVYHPNSLGQPIGEFIMEISHTDIALIRLNEGVNFVNETFENSVYPSPSFTLQPFIRAAETRLGDPVFFDSPFSGLVMGTKMAHSLQRIPIDDPLEPKQIWIRCSWDYIGQDSNRDMVEGVCGSALWNVDHRVLGFFRYALTEGIFRDYCLSVAADHLIEEGYAVV</sequence>
<name>A0AAD6I1C8_PENCN</name>
<proteinExistence type="predicted"/>
<dbReference type="AlphaFoldDB" id="A0AAD6I1C8"/>
<gene>
    <name evidence="2" type="ORF">N7460_011795</name>
</gene>
<organism evidence="2 3">
    <name type="scientific">Penicillium canescens</name>
    <dbReference type="NCBI Taxonomy" id="5083"/>
    <lineage>
        <taxon>Eukaryota</taxon>
        <taxon>Fungi</taxon>
        <taxon>Dikarya</taxon>
        <taxon>Ascomycota</taxon>
        <taxon>Pezizomycotina</taxon>
        <taxon>Eurotiomycetes</taxon>
        <taxon>Eurotiomycetidae</taxon>
        <taxon>Eurotiales</taxon>
        <taxon>Aspergillaceae</taxon>
        <taxon>Penicillium</taxon>
    </lineage>
</organism>
<reference evidence="2" key="2">
    <citation type="submission" date="2023-01" db="EMBL/GenBank/DDBJ databases">
        <authorList>
            <person name="Petersen C."/>
        </authorList>
    </citation>
    <scope>NUCLEOTIDE SEQUENCE</scope>
    <source>
        <strain evidence="2">IBT 15450</strain>
    </source>
</reference>
<feature type="region of interest" description="Disordered" evidence="1">
    <location>
        <begin position="65"/>
        <end position="86"/>
    </location>
</feature>
<evidence type="ECO:0000313" key="2">
    <source>
        <dbReference type="EMBL" id="KAJ6026978.1"/>
    </source>
</evidence>
<evidence type="ECO:0000256" key="1">
    <source>
        <dbReference type="SAM" id="MobiDB-lite"/>
    </source>
</evidence>
<dbReference type="EMBL" id="JAQJZL010000015">
    <property type="protein sequence ID" value="KAJ6026978.1"/>
    <property type="molecule type" value="Genomic_DNA"/>
</dbReference>
<keyword evidence="3" id="KW-1185">Reference proteome</keyword>
<accession>A0AAD6I1C8</accession>
<protein>
    <submittedName>
        <fullName evidence="2">Uncharacterized protein</fullName>
    </submittedName>
</protein>